<reference evidence="5 6" key="1">
    <citation type="journal article" date="2019" name="Int. J. Syst. Evol. Microbiol.">
        <title>The Global Catalogue of Microorganisms (GCM) 10K type strain sequencing project: providing services to taxonomists for standard genome sequencing and annotation.</title>
        <authorList>
            <consortium name="The Broad Institute Genomics Platform"/>
            <consortium name="The Broad Institute Genome Sequencing Center for Infectious Disease"/>
            <person name="Wu L."/>
            <person name="Ma J."/>
        </authorList>
    </citation>
    <scope>NUCLEOTIDE SEQUENCE [LARGE SCALE GENOMIC DNA]</scope>
    <source>
        <strain evidence="5 6">CGMCC 1.12237</strain>
    </source>
</reference>
<dbReference type="InterPro" id="IPR026591">
    <property type="entry name" value="Sirtuin_cat_small_dom_sf"/>
</dbReference>
<keyword evidence="5" id="KW-0012">Acyltransferase</keyword>
<dbReference type="Pfam" id="PF02146">
    <property type="entry name" value="SIR2"/>
    <property type="match status" value="1"/>
</dbReference>
<dbReference type="EMBL" id="JBHSKX010000001">
    <property type="protein sequence ID" value="MFC5366021.1"/>
    <property type="molecule type" value="Genomic_DNA"/>
</dbReference>
<dbReference type="AlphaFoldDB" id="A0ABD5R7J3"/>
<evidence type="ECO:0000313" key="6">
    <source>
        <dbReference type="Proteomes" id="UP001596201"/>
    </source>
</evidence>
<dbReference type="InterPro" id="IPR026590">
    <property type="entry name" value="Ssirtuin_cat_dom"/>
</dbReference>
<dbReference type="InterPro" id="IPR029035">
    <property type="entry name" value="DHS-like_NAD/FAD-binding_dom"/>
</dbReference>
<feature type="binding site" evidence="3">
    <location>
        <position position="142"/>
    </location>
    <ligand>
        <name>Zn(2+)</name>
        <dbReference type="ChEBI" id="CHEBI:29105"/>
    </ligand>
</feature>
<keyword evidence="3" id="KW-0479">Metal-binding</keyword>
<feature type="binding site" evidence="3">
    <location>
        <position position="139"/>
    </location>
    <ligand>
        <name>Zn(2+)</name>
        <dbReference type="ChEBI" id="CHEBI:29105"/>
    </ligand>
</feature>
<organism evidence="5 6">
    <name type="scientific">Salinirubrum litoreum</name>
    <dbReference type="NCBI Taxonomy" id="1126234"/>
    <lineage>
        <taxon>Archaea</taxon>
        <taxon>Methanobacteriati</taxon>
        <taxon>Methanobacteriota</taxon>
        <taxon>Stenosarchaea group</taxon>
        <taxon>Halobacteria</taxon>
        <taxon>Halobacteriales</taxon>
        <taxon>Haloferacaceae</taxon>
        <taxon>Salinirubrum</taxon>
    </lineage>
</organism>
<evidence type="ECO:0000313" key="5">
    <source>
        <dbReference type="EMBL" id="MFC5366021.1"/>
    </source>
</evidence>
<feature type="binding site" evidence="3">
    <location>
        <position position="166"/>
    </location>
    <ligand>
        <name>Zn(2+)</name>
        <dbReference type="ChEBI" id="CHEBI:29105"/>
    </ligand>
</feature>
<dbReference type="EC" id="2.3.1.286" evidence="5"/>
<dbReference type="Gene3D" id="3.40.50.1220">
    <property type="entry name" value="TPP-binding domain"/>
    <property type="match status" value="1"/>
</dbReference>
<keyword evidence="1 5" id="KW-0808">Transferase</keyword>
<dbReference type="GO" id="GO:0046872">
    <property type="term" value="F:metal ion binding"/>
    <property type="evidence" value="ECO:0007669"/>
    <property type="project" value="UniProtKB-KW"/>
</dbReference>
<dbReference type="PROSITE" id="PS50305">
    <property type="entry name" value="SIRTUIN"/>
    <property type="match status" value="1"/>
</dbReference>
<dbReference type="Proteomes" id="UP001596201">
    <property type="component" value="Unassembled WGS sequence"/>
</dbReference>
<evidence type="ECO:0000256" key="3">
    <source>
        <dbReference type="PROSITE-ProRule" id="PRU00236"/>
    </source>
</evidence>
<accession>A0ABD5R7J3</accession>
<evidence type="ECO:0000259" key="4">
    <source>
        <dbReference type="PROSITE" id="PS50305"/>
    </source>
</evidence>
<dbReference type="PANTHER" id="PTHR11085:SF11">
    <property type="entry name" value="NAD-DEPENDENT PROTEIN DEACETYLASE"/>
    <property type="match status" value="1"/>
</dbReference>
<evidence type="ECO:0000256" key="2">
    <source>
        <dbReference type="ARBA" id="ARBA00023027"/>
    </source>
</evidence>
<evidence type="ECO:0000256" key="1">
    <source>
        <dbReference type="ARBA" id="ARBA00022679"/>
    </source>
</evidence>
<feature type="domain" description="Deacetylase sirtuin-type" evidence="4">
    <location>
        <begin position="1"/>
        <end position="259"/>
    </location>
</feature>
<keyword evidence="3" id="KW-0862">Zinc</keyword>
<dbReference type="Gene3D" id="3.30.1600.10">
    <property type="entry name" value="SIR2/SIRT2 'Small Domain"/>
    <property type="match status" value="1"/>
</dbReference>
<gene>
    <name evidence="5" type="ORF">ACFPJ5_03660</name>
</gene>
<feature type="active site" description="Proton acceptor" evidence="3">
    <location>
        <position position="131"/>
    </location>
</feature>
<dbReference type="NCBIfam" id="NF001753">
    <property type="entry name" value="PRK00481.1-3"/>
    <property type="match status" value="1"/>
</dbReference>
<keyword evidence="6" id="KW-1185">Reference proteome</keyword>
<dbReference type="InterPro" id="IPR050134">
    <property type="entry name" value="NAD-dep_sirtuin_deacylases"/>
</dbReference>
<proteinExistence type="predicted"/>
<keyword evidence="2" id="KW-0520">NAD</keyword>
<dbReference type="SUPFAM" id="SSF52467">
    <property type="entry name" value="DHS-like NAD/FAD-binding domain"/>
    <property type="match status" value="1"/>
</dbReference>
<dbReference type="GO" id="GO:0034979">
    <property type="term" value="F:NAD-dependent protein lysine deacetylase activity"/>
    <property type="evidence" value="ECO:0007669"/>
    <property type="project" value="UniProtKB-EC"/>
</dbReference>
<dbReference type="InterPro" id="IPR003000">
    <property type="entry name" value="Sirtuin"/>
</dbReference>
<dbReference type="PANTHER" id="PTHR11085">
    <property type="entry name" value="NAD-DEPENDENT PROTEIN DEACYLASE SIRTUIN-5, MITOCHONDRIAL-RELATED"/>
    <property type="match status" value="1"/>
</dbReference>
<protein>
    <submittedName>
        <fullName evidence="5">NAD-dependent protein deacylase</fullName>
        <ecNumber evidence="5">2.3.1.286</ecNumber>
    </submittedName>
</protein>
<sequence length="259" mass="27637">MADESSEIDRFAADLDSLAADLRTADTAFAFTGAGVSTASGIPPFRGEGGIWETEFDPRDFRIGRFEADPAGFWRDRLALHEAMFPESVGPNPAHAALVELESAGVLDAVVTQNTDGLHAEAGSRRVLELHGTTSRVVCRRCGDRQRADPVHDRVRDGEVPPTCDCGGLLKPDVVLFGEQLPRETYAEARDLAGSADVVLAVGSSLQVEPAASIPRDAARGGTLAVVNFDPTPLDDRADYVFRADVTDLLPALARRLAG</sequence>
<dbReference type="RefSeq" id="WP_380699234.1">
    <property type="nucleotide sequence ID" value="NZ_JAJCVJ010000001.1"/>
</dbReference>
<feature type="binding site" evidence="3">
    <location>
        <position position="164"/>
    </location>
    <ligand>
        <name>Zn(2+)</name>
        <dbReference type="ChEBI" id="CHEBI:29105"/>
    </ligand>
</feature>
<comment type="caution">
    <text evidence="5">The sequence shown here is derived from an EMBL/GenBank/DDBJ whole genome shotgun (WGS) entry which is preliminary data.</text>
</comment>
<name>A0ABD5R7J3_9EURY</name>